<gene>
    <name evidence="3" type="ORF">CA267_016465</name>
</gene>
<feature type="compositionally biased region" description="Low complexity" evidence="2">
    <location>
        <begin position="290"/>
        <end position="308"/>
    </location>
</feature>
<evidence type="ECO:0000256" key="1">
    <source>
        <dbReference type="SAM" id="Coils"/>
    </source>
</evidence>
<reference evidence="3 4" key="2">
    <citation type="submission" date="2020-04" db="EMBL/GenBank/DDBJ databases">
        <title>Complete genome sequence of Alteromonas pelagimontana 5.12T.</title>
        <authorList>
            <person name="Sinha R.K."/>
            <person name="Krishnan K.P."/>
            <person name="Kurian J.P."/>
        </authorList>
    </citation>
    <scope>NUCLEOTIDE SEQUENCE [LARGE SCALE GENOMIC DNA]</scope>
    <source>
        <strain evidence="3 4">5.12</strain>
    </source>
</reference>
<dbReference type="InterPro" id="IPR020012">
    <property type="entry name" value="LysM_FimV"/>
</dbReference>
<dbReference type="InterPro" id="IPR038440">
    <property type="entry name" value="FimV_C_sf"/>
</dbReference>
<feature type="coiled-coil region" evidence="1">
    <location>
        <begin position="174"/>
        <end position="215"/>
    </location>
</feature>
<keyword evidence="1" id="KW-0175">Coiled coil</keyword>
<proteinExistence type="predicted"/>
<feature type="region of interest" description="Disordered" evidence="2">
    <location>
        <begin position="412"/>
        <end position="431"/>
    </location>
</feature>
<protein>
    <submittedName>
        <fullName evidence="3">AAA family ATPase</fullName>
    </submittedName>
</protein>
<feature type="region of interest" description="Disordered" evidence="2">
    <location>
        <begin position="550"/>
        <end position="578"/>
    </location>
</feature>
<evidence type="ECO:0000313" key="4">
    <source>
        <dbReference type="Proteomes" id="UP000219285"/>
    </source>
</evidence>
<dbReference type="NCBIfam" id="TIGR03504">
    <property type="entry name" value="FimV_Cterm"/>
    <property type="match status" value="1"/>
</dbReference>
<feature type="compositionally biased region" description="Acidic residues" evidence="2">
    <location>
        <begin position="555"/>
        <end position="567"/>
    </location>
</feature>
<dbReference type="NCBIfam" id="TIGR03505">
    <property type="entry name" value="FimV_core"/>
    <property type="match status" value="1"/>
</dbReference>
<sequence>MKLHLTGIFVLSLMLAAPHPDVDAQERTMQIKGPKNATSQYSGVEFGPVDSSDTLWQIAERHRQNKNLSIYQVMAAIYQLNPNAFEQNNLNLIVDGAILRMPSERYISRIDPQKAQQRAEQDEREFARLQKQSGTRKENVKPAVPLVNQEDLSNTKTALEKQLTQMDVQQAKQFDELRQQFAASLENVQSLLDENRKLYERVDQVNTDLSSLRDQVEGDVQAQMDEQLALQRQLLDMIRQEQSERQAEKGGSLMDTLAHPVSLVVGSGILTLLIMGGLAAWLLKRREPPTDSAPDAPVSAASSMSSAPENTTVHMATAMPDNLADAAELSDDDLFNDDDLLDDVLSSELEEALDDELENFAELDEDDMLVPGGEDIFEDGEDSLDQNELDSLFGDGDTLNTEFDIDAIDLSESDDLLDEPNKGSDADISGSGAAEEVAAVAASSAKNDNTGSDEFVVEVSDEADANGKISAGTTALDATEETDDKPEISIDELLEEDKPATLEETLGVEDATINEDMLEKLDKEIHQQNQDLDRITDELIGEIEQIEMMGGMPDERDEDDDYEDEIEVSSAPSPQGIQDLDALTADLDEIDVEDMENADDFSDPLSDDLIAKLQSQSNEDVINTPPAHVIDTTEEGLYEHDLSNDLSVELLAELEAEEAKEDKELDELSDELLAELEAEEALSSSESQPEEKLPASDADNDESLTDATAGQESEDSDEEGSAQQQAEAPSSSSESQFDESPDASAAAPEADDKAGDHEENAETDPSTDAMVTPPQADQASAVDAGLADKDSGDINSDDPEEEQAPAFEAAPKTESEDSFDSSAGESEDLAAGADDFVATDPLDEALDAFDKQMMDEIPSFSEIGAGKTDTAFNDSILENSFDETEEFSLEQEIDGVLPNTQFSEKEINELEDVPGLDDWLTGDSDSSDDEIFDELENSDFDELLGSIDDDTERKPESQSNIKLDNPDLDLEALLTDTDAEPLAPRAKDEASFLDVETLLDESMQEDEDNFNEVPLDLDVSLSDFTGVSEDDDIIDIDKDAGQSANLDLARVYIEMDDMDAARELLKEVAEKGNSDLQEEAENLLASLKG</sequence>
<keyword evidence="4" id="KW-1185">Reference proteome</keyword>
<dbReference type="OrthoDB" id="5298707at2"/>
<feature type="compositionally biased region" description="Basic and acidic residues" evidence="2">
    <location>
        <begin position="750"/>
        <end position="760"/>
    </location>
</feature>
<dbReference type="KEGG" id="apel:CA267_016465"/>
<dbReference type="Proteomes" id="UP000219285">
    <property type="component" value="Chromosome"/>
</dbReference>
<name>A0A6M4MGI1_9ALTE</name>
<dbReference type="EMBL" id="CP052766">
    <property type="protein sequence ID" value="QJR82229.1"/>
    <property type="molecule type" value="Genomic_DNA"/>
</dbReference>
<reference evidence="4" key="1">
    <citation type="submission" date="2014-12" db="EMBL/GenBank/DDBJ databases">
        <title>Complete genome sequence of a multi-drug resistant Klebsiella pneumoniae.</title>
        <authorList>
            <person name="Hua X."/>
            <person name="Chen Q."/>
            <person name="Li X."/>
            <person name="Feng Y."/>
            <person name="Ruan Z."/>
            <person name="Yu Y."/>
        </authorList>
    </citation>
    <scope>NUCLEOTIDE SEQUENCE [LARGE SCALE GENOMIC DNA]</scope>
    <source>
        <strain evidence="4">5.12</strain>
    </source>
</reference>
<dbReference type="AlphaFoldDB" id="A0A6M4MGI1"/>
<accession>A0A6M4MGI1</accession>
<evidence type="ECO:0000313" key="3">
    <source>
        <dbReference type="EMBL" id="QJR82229.1"/>
    </source>
</evidence>
<feature type="region of interest" description="Disordered" evidence="2">
    <location>
        <begin position="288"/>
        <end position="308"/>
    </location>
</feature>
<feature type="compositionally biased region" description="Low complexity" evidence="2">
    <location>
        <begin position="721"/>
        <end position="735"/>
    </location>
</feature>
<feature type="compositionally biased region" description="Acidic residues" evidence="2">
    <location>
        <begin position="657"/>
        <end position="680"/>
    </location>
</feature>
<feature type="region of interest" description="Disordered" evidence="2">
    <location>
        <begin position="131"/>
        <end position="152"/>
    </location>
</feature>
<evidence type="ECO:0000256" key="2">
    <source>
        <dbReference type="SAM" id="MobiDB-lite"/>
    </source>
</evidence>
<feature type="region of interest" description="Disordered" evidence="2">
    <location>
        <begin position="657"/>
        <end position="837"/>
    </location>
</feature>
<feature type="region of interest" description="Disordered" evidence="2">
    <location>
        <begin position="466"/>
        <end position="485"/>
    </location>
</feature>
<organism evidence="3 4">
    <name type="scientific">Alteromonas pelagimontana</name>
    <dbReference type="NCBI Taxonomy" id="1858656"/>
    <lineage>
        <taxon>Bacteria</taxon>
        <taxon>Pseudomonadati</taxon>
        <taxon>Pseudomonadota</taxon>
        <taxon>Gammaproteobacteria</taxon>
        <taxon>Alteromonadales</taxon>
        <taxon>Alteromonadaceae</taxon>
        <taxon>Alteromonas/Salinimonas group</taxon>
        <taxon>Alteromonas</taxon>
    </lineage>
</organism>
<dbReference type="Gene3D" id="1.20.58.2200">
    <property type="match status" value="1"/>
</dbReference>
<dbReference type="InterPro" id="IPR020011">
    <property type="entry name" value="FimV_C"/>
</dbReference>
<dbReference type="RefSeq" id="WP_075609777.1">
    <property type="nucleotide sequence ID" value="NZ_CP052766.1"/>
</dbReference>